<feature type="compositionally biased region" description="Basic and acidic residues" evidence="1">
    <location>
        <begin position="563"/>
        <end position="576"/>
    </location>
</feature>
<name>A0ABR1R676_9PEZI</name>
<proteinExistence type="predicted"/>
<feature type="region of interest" description="Disordered" evidence="1">
    <location>
        <begin position="415"/>
        <end position="715"/>
    </location>
</feature>
<accession>A0ABR1R676</accession>
<organism evidence="2 3">
    <name type="scientific">Apiospora marii</name>
    <dbReference type="NCBI Taxonomy" id="335849"/>
    <lineage>
        <taxon>Eukaryota</taxon>
        <taxon>Fungi</taxon>
        <taxon>Dikarya</taxon>
        <taxon>Ascomycota</taxon>
        <taxon>Pezizomycotina</taxon>
        <taxon>Sordariomycetes</taxon>
        <taxon>Xylariomycetidae</taxon>
        <taxon>Amphisphaeriales</taxon>
        <taxon>Apiosporaceae</taxon>
        <taxon>Apiospora</taxon>
    </lineage>
</organism>
<gene>
    <name evidence="2" type="ORF">PG991_013522</name>
</gene>
<comment type="caution">
    <text evidence="2">The sequence shown here is derived from an EMBL/GenBank/DDBJ whole genome shotgun (WGS) entry which is preliminary data.</text>
</comment>
<feature type="compositionally biased region" description="Basic and acidic residues" evidence="1">
    <location>
        <begin position="292"/>
        <end position="303"/>
    </location>
</feature>
<sequence length="727" mass="78199">MLSDVADDAENGGLALPAIPTSLARQVPARGINGGILLAFLENGKVDKISYNTISAFEEHVWTSELQDAQRSFQEKNPHDILPLGILKVGLLNYWWARREQDEPDHFPSLARYLGTVFPNDAVGFDRKAYSSDEASLGGSCTLSYKIDDSSINSELCMKLLDQKNPQRLCYLLTADLQGAGNIHADSNCRIMKEYIEVEGVDPPPQKEAIKSTVELIGNVGLTAAGQLVQWNEERHAVVLPMSMRAGDGDVPLETFSGGTPSVQELDELAKKHNCIIYDFTSWRHSQPIPPREPRQSPERTDTVRASCSARTPAAGEPRPADPSRGAAGARRPNVSKRIPEIPPSIVEEPSDAPRLQEALAKLRNCAGLVIQVKGKVDKFREMRVPGVKAALERLEKGLKTQMANGRKVRDAYLDLGGDTNQVPSVLREDKTPAEGETVQDQKTANPIKEGPSPDAKNSAPKPPVKAAGAEDKAPESPVIEVTKAAHPEPQAGIPATPLNKEEPPAVVPDHSTTNHGDQGDDTVKPTADPLTQTHQEKDATAQKPGAPVFDLPGDDTVASDADATKLDGSRKDPVVHAHGSAVQDETTHGDQQSKNSLAVTLEARVMTRQTPISRWRMSQKAPKLPSLLETRVRSPPLSPQDKDPAAARSDSPKLAPEAKDTVDVNPDPNRQGNDGVQQEARAPEVGVPLPDVMQGIEPPAAAAGSKVPKADLLGKDTVAVKAVPQT</sequence>
<protein>
    <submittedName>
        <fullName evidence="2">Uncharacterized protein</fullName>
    </submittedName>
</protein>
<dbReference type="Proteomes" id="UP001396898">
    <property type="component" value="Unassembled WGS sequence"/>
</dbReference>
<feature type="region of interest" description="Disordered" evidence="1">
    <location>
        <begin position="286"/>
        <end position="350"/>
    </location>
</feature>
<evidence type="ECO:0000313" key="3">
    <source>
        <dbReference type="Proteomes" id="UP001396898"/>
    </source>
</evidence>
<feature type="compositionally biased region" description="Polar residues" evidence="1">
    <location>
        <begin position="590"/>
        <end position="599"/>
    </location>
</feature>
<evidence type="ECO:0000256" key="1">
    <source>
        <dbReference type="SAM" id="MobiDB-lite"/>
    </source>
</evidence>
<reference evidence="2 3" key="1">
    <citation type="submission" date="2023-01" db="EMBL/GenBank/DDBJ databases">
        <title>Analysis of 21 Apiospora genomes using comparative genomics revels a genus with tremendous synthesis potential of carbohydrate active enzymes and secondary metabolites.</title>
        <authorList>
            <person name="Sorensen T."/>
        </authorList>
    </citation>
    <scope>NUCLEOTIDE SEQUENCE [LARGE SCALE GENOMIC DNA]</scope>
    <source>
        <strain evidence="2 3">CBS 20057</strain>
    </source>
</reference>
<keyword evidence="3" id="KW-1185">Reference proteome</keyword>
<dbReference type="EMBL" id="JAQQWI010000018">
    <property type="protein sequence ID" value="KAK8001300.1"/>
    <property type="molecule type" value="Genomic_DNA"/>
</dbReference>
<evidence type="ECO:0000313" key="2">
    <source>
        <dbReference type="EMBL" id="KAK8001300.1"/>
    </source>
</evidence>